<proteinExistence type="predicted"/>
<evidence type="ECO:0000256" key="1">
    <source>
        <dbReference type="SAM" id="Phobius"/>
    </source>
</evidence>
<organism evidence="2 3">
    <name type="scientific">Papaver somniferum</name>
    <name type="common">Opium poppy</name>
    <dbReference type="NCBI Taxonomy" id="3469"/>
    <lineage>
        <taxon>Eukaryota</taxon>
        <taxon>Viridiplantae</taxon>
        <taxon>Streptophyta</taxon>
        <taxon>Embryophyta</taxon>
        <taxon>Tracheophyta</taxon>
        <taxon>Spermatophyta</taxon>
        <taxon>Magnoliopsida</taxon>
        <taxon>Ranunculales</taxon>
        <taxon>Papaveraceae</taxon>
        <taxon>Papaveroideae</taxon>
        <taxon>Papaver</taxon>
    </lineage>
</organism>
<gene>
    <name evidence="2" type="ORF">C5167_008654</name>
</gene>
<accession>A0A4Y7JV50</accession>
<dbReference type="AlphaFoldDB" id="A0A4Y7JV50"/>
<evidence type="ECO:0000313" key="2">
    <source>
        <dbReference type="EMBL" id="RZC64964.1"/>
    </source>
</evidence>
<keyword evidence="1" id="KW-0812">Transmembrane</keyword>
<protein>
    <submittedName>
        <fullName evidence="2">Uncharacterized protein</fullName>
    </submittedName>
</protein>
<keyword evidence="1" id="KW-0472">Membrane</keyword>
<dbReference type="EMBL" id="CM010720">
    <property type="protein sequence ID" value="RZC64964.1"/>
    <property type="molecule type" value="Genomic_DNA"/>
</dbReference>
<sequence length="62" mass="7256">MQLFHSCNVYQNIHTHFLKFLGCKPMTSIKCLLFTQFIYVSIFFMINVVAVDVFALILLYCS</sequence>
<evidence type="ECO:0000313" key="3">
    <source>
        <dbReference type="Proteomes" id="UP000316621"/>
    </source>
</evidence>
<keyword evidence="1" id="KW-1133">Transmembrane helix</keyword>
<dbReference type="Proteomes" id="UP000316621">
    <property type="component" value="Chromosome 6"/>
</dbReference>
<feature type="transmembrane region" description="Helical" evidence="1">
    <location>
        <begin position="37"/>
        <end position="61"/>
    </location>
</feature>
<name>A0A4Y7JV50_PAPSO</name>
<reference evidence="2 3" key="1">
    <citation type="journal article" date="2018" name="Science">
        <title>The opium poppy genome and morphinan production.</title>
        <authorList>
            <person name="Guo L."/>
            <person name="Winzer T."/>
            <person name="Yang X."/>
            <person name="Li Y."/>
            <person name="Ning Z."/>
            <person name="He Z."/>
            <person name="Teodor R."/>
            <person name="Lu Y."/>
            <person name="Bowser T.A."/>
            <person name="Graham I.A."/>
            <person name="Ye K."/>
        </authorList>
    </citation>
    <scope>NUCLEOTIDE SEQUENCE [LARGE SCALE GENOMIC DNA]</scope>
    <source>
        <strain evidence="3">cv. HN1</strain>
        <tissue evidence="2">Leaves</tissue>
    </source>
</reference>
<dbReference type="Gramene" id="RZC64964">
    <property type="protein sequence ID" value="RZC64964"/>
    <property type="gene ID" value="C5167_008654"/>
</dbReference>
<keyword evidence="3" id="KW-1185">Reference proteome</keyword>